<proteinExistence type="predicted"/>
<evidence type="ECO:0000313" key="1">
    <source>
        <dbReference type="EMBL" id="KAI4389499.1"/>
    </source>
</evidence>
<name>A0ACB9SEK0_9MYRT</name>
<protein>
    <submittedName>
        <fullName evidence="1">Uncharacterized protein</fullName>
    </submittedName>
</protein>
<organism evidence="1 2">
    <name type="scientific">Melastoma candidum</name>
    <dbReference type="NCBI Taxonomy" id="119954"/>
    <lineage>
        <taxon>Eukaryota</taxon>
        <taxon>Viridiplantae</taxon>
        <taxon>Streptophyta</taxon>
        <taxon>Embryophyta</taxon>
        <taxon>Tracheophyta</taxon>
        <taxon>Spermatophyta</taxon>
        <taxon>Magnoliopsida</taxon>
        <taxon>eudicotyledons</taxon>
        <taxon>Gunneridae</taxon>
        <taxon>Pentapetalae</taxon>
        <taxon>rosids</taxon>
        <taxon>malvids</taxon>
        <taxon>Myrtales</taxon>
        <taxon>Melastomataceae</taxon>
        <taxon>Melastomatoideae</taxon>
        <taxon>Melastomateae</taxon>
        <taxon>Melastoma</taxon>
    </lineage>
</organism>
<comment type="caution">
    <text evidence="1">The sequence shown here is derived from an EMBL/GenBank/DDBJ whole genome shotgun (WGS) entry which is preliminary data.</text>
</comment>
<dbReference type="Proteomes" id="UP001057402">
    <property type="component" value="Chromosome 1"/>
</dbReference>
<sequence>MRSEVHAIESGGRVPFSWENTPGVSKTRNDNRDYGDRDPSSSPTVRSLPPPPSPLESKRKPKLLEMQIPLPPCTFPAPPPRKDGRCRGSPNPKKGEKNKKKEEDGEDPFFVAYEVCTEVSRSTRRHDAVSGSGAGRLRGRLLMGLSCKTSDACRVMEGNLTRIPRSS</sequence>
<gene>
    <name evidence="1" type="ORF">MLD38_001720</name>
</gene>
<dbReference type="EMBL" id="CM042880">
    <property type="protein sequence ID" value="KAI4389499.1"/>
    <property type="molecule type" value="Genomic_DNA"/>
</dbReference>
<keyword evidence="2" id="KW-1185">Reference proteome</keyword>
<evidence type="ECO:0000313" key="2">
    <source>
        <dbReference type="Proteomes" id="UP001057402"/>
    </source>
</evidence>
<reference evidence="2" key="1">
    <citation type="journal article" date="2023" name="Front. Plant Sci.">
        <title>Chromosomal-level genome assembly of Melastoma candidum provides insights into trichome evolution.</title>
        <authorList>
            <person name="Zhong Y."/>
            <person name="Wu W."/>
            <person name="Sun C."/>
            <person name="Zou P."/>
            <person name="Liu Y."/>
            <person name="Dai S."/>
            <person name="Zhou R."/>
        </authorList>
    </citation>
    <scope>NUCLEOTIDE SEQUENCE [LARGE SCALE GENOMIC DNA]</scope>
</reference>
<accession>A0ACB9SEK0</accession>